<dbReference type="AlphaFoldDB" id="A0A369YLE0"/>
<evidence type="ECO:0000313" key="3">
    <source>
        <dbReference type="Proteomes" id="UP000253872"/>
    </source>
</evidence>
<reference evidence="2 3" key="1">
    <citation type="submission" date="2018-05" db="EMBL/GenBank/DDBJ databases">
        <title>Draft Genome Sequences for a Diverse set of 7 Haemophilus Species.</title>
        <authorList>
            <person name="Nichols M."/>
            <person name="Topaz N."/>
            <person name="Wang X."/>
            <person name="Wang X."/>
            <person name="Boxrud D."/>
        </authorList>
    </citation>
    <scope>NUCLEOTIDE SEQUENCE [LARGE SCALE GENOMIC DNA]</scope>
    <source>
        <strain evidence="2 3">C2002001239</strain>
    </source>
</reference>
<dbReference type="EMBL" id="QEPN01000001">
    <property type="protein sequence ID" value="RDE73615.1"/>
    <property type="molecule type" value="Genomic_DNA"/>
</dbReference>
<comment type="caution">
    <text evidence="2">The sequence shown here is derived from an EMBL/GenBank/DDBJ whole genome shotgun (WGS) entry which is preliminary data.</text>
</comment>
<accession>A0A369YLE0</accession>
<evidence type="ECO:0000313" key="2">
    <source>
        <dbReference type="EMBL" id="RDE73615.1"/>
    </source>
</evidence>
<name>A0A369YLE0_9PAST</name>
<feature type="transmembrane region" description="Helical" evidence="1">
    <location>
        <begin position="226"/>
        <end position="244"/>
    </location>
</feature>
<gene>
    <name evidence="2" type="ORF">DPV93_00215</name>
</gene>
<organism evidence="2 3">
    <name type="scientific">Haemophilus sputorum</name>
    <dbReference type="NCBI Taxonomy" id="1078480"/>
    <lineage>
        <taxon>Bacteria</taxon>
        <taxon>Pseudomonadati</taxon>
        <taxon>Pseudomonadota</taxon>
        <taxon>Gammaproteobacteria</taxon>
        <taxon>Pasteurellales</taxon>
        <taxon>Pasteurellaceae</taxon>
        <taxon>Haemophilus</taxon>
    </lineage>
</organism>
<keyword evidence="1" id="KW-1133">Transmembrane helix</keyword>
<sequence length="400" mass="45137">MSAWISLFYLYDPWFFHVLRMSLIIGGIALLYLGYRWFSKRQMSLSLPLDSLFACVALCSVSSIPLLINGTKELGVLSMYIKALIAFGLGVVIYNAFYQQNQGKTQLIRDLKLGILLQAIIGILALLGVPFVIDLAINTNAPMGGHLPRFIGSEQEYRLYNLTSSAFFPLSAFYLMLLHFLLAYHAKTKPLAGIYLFLLLVIGLISGRTFLMFSVLSIVIYFRWRYLPALIAFGVLIVGLAYFYPQNIYVEHALEPIINLINGGERLSSSTDTLLNKHLFMPTTKQLLMGDGLYYAPNGWSYYGGSDSGFIRQALYGGVGYILVCFVFTFYFVKRIADNWFNGSWKFVISTMLILTILNVKADTYAYPGVMFVLLMFLSLFGTSGRIKTIFYQKETAKNV</sequence>
<feature type="transmembrane region" description="Helical" evidence="1">
    <location>
        <begin position="47"/>
        <end position="68"/>
    </location>
</feature>
<feature type="transmembrane region" description="Helical" evidence="1">
    <location>
        <begin position="14"/>
        <end position="35"/>
    </location>
</feature>
<proteinExistence type="predicted"/>
<evidence type="ECO:0000256" key="1">
    <source>
        <dbReference type="SAM" id="Phobius"/>
    </source>
</evidence>
<dbReference type="RefSeq" id="WP_111401287.1">
    <property type="nucleotide sequence ID" value="NZ_QEPN01000001.1"/>
</dbReference>
<feature type="transmembrane region" description="Helical" evidence="1">
    <location>
        <begin position="314"/>
        <end position="333"/>
    </location>
</feature>
<keyword evidence="1" id="KW-0812">Transmembrane</keyword>
<feature type="transmembrane region" description="Helical" evidence="1">
    <location>
        <begin position="115"/>
        <end position="137"/>
    </location>
</feature>
<feature type="transmembrane region" description="Helical" evidence="1">
    <location>
        <begin position="157"/>
        <end position="182"/>
    </location>
</feature>
<feature type="transmembrane region" description="Helical" evidence="1">
    <location>
        <begin position="365"/>
        <end position="382"/>
    </location>
</feature>
<protein>
    <submittedName>
        <fullName evidence="2">Uncharacterized protein</fullName>
    </submittedName>
</protein>
<keyword evidence="1" id="KW-0472">Membrane</keyword>
<dbReference type="Proteomes" id="UP000253872">
    <property type="component" value="Unassembled WGS sequence"/>
</dbReference>
<feature type="transmembrane region" description="Helical" evidence="1">
    <location>
        <begin position="74"/>
        <end position="94"/>
    </location>
</feature>
<feature type="transmembrane region" description="Helical" evidence="1">
    <location>
        <begin position="194"/>
        <end position="220"/>
    </location>
</feature>
<dbReference type="STRING" id="1035839.GCA_000238795_00120"/>